<dbReference type="SUPFAM" id="SSF55486">
    <property type="entry name" value="Metalloproteases ('zincins'), catalytic domain"/>
    <property type="match status" value="1"/>
</dbReference>
<evidence type="ECO:0000256" key="2">
    <source>
        <dbReference type="SAM" id="MobiDB-lite"/>
    </source>
</evidence>
<evidence type="ECO:0000313" key="3">
    <source>
        <dbReference type="EMBL" id="SVC78855.1"/>
    </source>
</evidence>
<protein>
    <submittedName>
        <fullName evidence="3">Uncharacterized protein</fullName>
    </submittedName>
</protein>
<dbReference type="AlphaFoldDB" id="A0A382Q1N7"/>
<feature type="region of interest" description="Disordered" evidence="2">
    <location>
        <begin position="200"/>
        <end position="240"/>
    </location>
</feature>
<proteinExistence type="predicted"/>
<organism evidence="3">
    <name type="scientific">marine metagenome</name>
    <dbReference type="NCBI Taxonomy" id="408172"/>
    <lineage>
        <taxon>unclassified sequences</taxon>
        <taxon>metagenomes</taxon>
        <taxon>ecological metagenomes</taxon>
    </lineage>
</organism>
<dbReference type="Pfam" id="PF13801">
    <property type="entry name" value="Metal_resist"/>
    <property type="match status" value="1"/>
</dbReference>
<gene>
    <name evidence="3" type="ORF">METZ01_LOCUS331709</name>
</gene>
<accession>A0A382Q1N7</accession>
<dbReference type="InterPro" id="IPR025961">
    <property type="entry name" value="Metal_resist"/>
</dbReference>
<name>A0A382Q1N7_9ZZZZ</name>
<dbReference type="Gene3D" id="1.20.120.1490">
    <property type="match status" value="1"/>
</dbReference>
<reference evidence="3" key="1">
    <citation type="submission" date="2018-05" db="EMBL/GenBank/DDBJ databases">
        <authorList>
            <person name="Lanie J.A."/>
            <person name="Ng W.-L."/>
            <person name="Kazmierczak K.M."/>
            <person name="Andrzejewski T.M."/>
            <person name="Davidsen T.M."/>
            <person name="Wayne K.J."/>
            <person name="Tettelin H."/>
            <person name="Glass J.I."/>
            <person name="Rusch D."/>
            <person name="Podicherti R."/>
            <person name="Tsui H.-C.T."/>
            <person name="Winkler M.E."/>
        </authorList>
    </citation>
    <scope>NUCLEOTIDE SEQUENCE</scope>
</reference>
<evidence type="ECO:0000256" key="1">
    <source>
        <dbReference type="SAM" id="Coils"/>
    </source>
</evidence>
<feature type="non-terminal residue" evidence="3">
    <location>
        <position position="1"/>
    </location>
</feature>
<keyword evidence="1" id="KW-0175">Coiled coil</keyword>
<sequence>KAAELIRVPLHIHYLKSSVPEINAPKDKVDIKKLLKEANQIWKPADIQFFIKEENVIQADEKAAKAYAGLFGLEKIAFQTQSNRQLNRAIPELKEPVFHVVFLHTMPLGFGGRYFPDRGFVLLPQMKYAKHSKSPTGKFPDGTTERPQQGRVFAHELGHAMSLMHGKLENNLMTSGPQARGVKRGTALVEKQIDGARKIAGRGRPFLRKERELATRPDTPQPQNPPAGANNRRQPPPWIRVMSPEQRRNFSRLMREHRQQFEALNKQRAEARRKMTQALFTQKPDEKGVRKASGEIAKAEADMALLNRKILGQLKPALSEKQLETIRRGQPQRNR</sequence>
<dbReference type="EMBL" id="UINC01110979">
    <property type="protein sequence ID" value="SVC78855.1"/>
    <property type="molecule type" value="Genomic_DNA"/>
</dbReference>
<feature type="coiled-coil region" evidence="1">
    <location>
        <begin position="247"/>
        <end position="309"/>
    </location>
</feature>